<dbReference type="EC" id="2.7.13.3" evidence="2"/>
<keyword evidence="4" id="KW-0418">Kinase</keyword>
<feature type="domain" description="Histidine kinase" evidence="6">
    <location>
        <begin position="241"/>
        <end position="457"/>
    </location>
</feature>
<dbReference type="PROSITE" id="PS50109">
    <property type="entry name" value="HIS_KIN"/>
    <property type="match status" value="1"/>
</dbReference>
<evidence type="ECO:0000256" key="2">
    <source>
        <dbReference type="ARBA" id="ARBA00012438"/>
    </source>
</evidence>
<comment type="catalytic activity">
    <reaction evidence="1">
        <text>ATP + protein L-histidine = ADP + protein N-phospho-L-histidine.</text>
        <dbReference type="EC" id="2.7.13.3"/>
    </reaction>
</comment>
<dbReference type="Proteomes" id="UP000648075">
    <property type="component" value="Unassembled WGS sequence"/>
</dbReference>
<sequence length="459" mass="49220">MNGEAITLARALCDGDNRLLEAEEPLAGLQLRSGGELPGTIAIPELLELVRKARRFRFRMGRAINALDGGKAVSAWVEVVPDSAGEGCEIRVRNWQTSACPTEDSATIEQRRQATDRHVAELSARLDARQRVLTVLSDSPELAALTAAMEAGQGRHWTEFLPPENATHQQPLHWRLLDGARVTVPGSLRSWRVSLIPHMQPGFDPDGFELLLLSDQPPAVIAAPAAAPAGQGLRTSLVGQDLAPVLHQPISRIIANAETIRTRLAGPLPDDYAQYAQEIAHAGRHLLDLLKDLGDLEVVEADGFHTAPDRIDLAEVCRQAAGILNVRAREAGVLIDAPGQGDHVPAIAEFRRVLQILLNLITNAIKYAPQGSHVWLTAGRHGDGVRAVVTDAGPGLTPADQAKVFEKFERLGRSGDGGSGLGLFISRRLARAMGGELSVESAPGHGARFILDLPADPQG</sequence>
<dbReference type="InterPro" id="IPR050736">
    <property type="entry name" value="Sensor_HK_Regulatory"/>
</dbReference>
<comment type="caution">
    <text evidence="7">The sequence shown here is derived from an EMBL/GenBank/DDBJ whole genome shotgun (WGS) entry which is preliminary data.</text>
</comment>
<reference evidence="7" key="2">
    <citation type="submission" date="2020-09" db="EMBL/GenBank/DDBJ databases">
        <authorList>
            <person name="Sun Q."/>
            <person name="Kim S."/>
        </authorList>
    </citation>
    <scope>NUCLEOTIDE SEQUENCE</scope>
    <source>
        <strain evidence="7">KCTC 32255</strain>
    </source>
</reference>
<dbReference type="PRINTS" id="PR00344">
    <property type="entry name" value="BCTRLSENSOR"/>
</dbReference>
<reference evidence="7" key="1">
    <citation type="journal article" date="2014" name="Int. J. Syst. Evol. Microbiol.">
        <title>Complete genome sequence of Corynebacterium casei LMG S-19264T (=DSM 44701T), isolated from a smear-ripened cheese.</title>
        <authorList>
            <consortium name="US DOE Joint Genome Institute (JGI-PGF)"/>
            <person name="Walter F."/>
            <person name="Albersmeier A."/>
            <person name="Kalinowski J."/>
            <person name="Ruckert C."/>
        </authorList>
    </citation>
    <scope>NUCLEOTIDE SEQUENCE</scope>
    <source>
        <strain evidence="7">KCTC 32255</strain>
    </source>
</reference>
<dbReference type="AlphaFoldDB" id="A0A918PIE2"/>
<proteinExistence type="predicted"/>
<dbReference type="Pfam" id="PF02518">
    <property type="entry name" value="HATPase_c"/>
    <property type="match status" value="1"/>
</dbReference>
<evidence type="ECO:0000256" key="1">
    <source>
        <dbReference type="ARBA" id="ARBA00000085"/>
    </source>
</evidence>
<protein>
    <recommendedName>
        <fullName evidence="2">histidine kinase</fullName>
        <ecNumber evidence="2">2.7.13.3</ecNumber>
    </recommendedName>
</protein>
<dbReference type="CDD" id="cd00075">
    <property type="entry name" value="HATPase"/>
    <property type="match status" value="1"/>
</dbReference>
<dbReference type="GO" id="GO:0000155">
    <property type="term" value="F:phosphorelay sensor kinase activity"/>
    <property type="evidence" value="ECO:0007669"/>
    <property type="project" value="InterPro"/>
</dbReference>
<evidence type="ECO:0000313" key="7">
    <source>
        <dbReference type="EMBL" id="GGZ08754.1"/>
    </source>
</evidence>
<name>A0A918PIE2_9SPHN</name>
<evidence type="ECO:0000313" key="8">
    <source>
        <dbReference type="Proteomes" id="UP000648075"/>
    </source>
</evidence>
<dbReference type="Gene3D" id="3.30.565.10">
    <property type="entry name" value="Histidine kinase-like ATPase, C-terminal domain"/>
    <property type="match status" value="1"/>
</dbReference>
<dbReference type="InterPro" id="IPR005467">
    <property type="entry name" value="His_kinase_dom"/>
</dbReference>
<dbReference type="EMBL" id="BMZA01000009">
    <property type="protein sequence ID" value="GGZ08754.1"/>
    <property type="molecule type" value="Genomic_DNA"/>
</dbReference>
<keyword evidence="8" id="KW-1185">Reference proteome</keyword>
<dbReference type="SMART" id="SM00387">
    <property type="entry name" value="HATPase_c"/>
    <property type="match status" value="1"/>
</dbReference>
<organism evidence="7 8">
    <name type="scientific">Novosphingobium colocasiae</name>
    <dbReference type="NCBI Taxonomy" id="1256513"/>
    <lineage>
        <taxon>Bacteria</taxon>
        <taxon>Pseudomonadati</taxon>
        <taxon>Pseudomonadota</taxon>
        <taxon>Alphaproteobacteria</taxon>
        <taxon>Sphingomonadales</taxon>
        <taxon>Sphingomonadaceae</taxon>
        <taxon>Novosphingobium</taxon>
    </lineage>
</organism>
<dbReference type="SUPFAM" id="SSF47384">
    <property type="entry name" value="Homodimeric domain of signal transducing histidine kinase"/>
    <property type="match status" value="1"/>
</dbReference>
<evidence type="ECO:0000256" key="4">
    <source>
        <dbReference type="ARBA" id="ARBA00022777"/>
    </source>
</evidence>
<dbReference type="InterPro" id="IPR003594">
    <property type="entry name" value="HATPase_dom"/>
</dbReference>
<dbReference type="InterPro" id="IPR036890">
    <property type="entry name" value="HATPase_C_sf"/>
</dbReference>
<dbReference type="PANTHER" id="PTHR43711:SF26">
    <property type="entry name" value="SENSOR HISTIDINE KINASE RCSC"/>
    <property type="match status" value="1"/>
</dbReference>
<accession>A0A918PIE2</accession>
<dbReference type="SUPFAM" id="SSF55874">
    <property type="entry name" value="ATPase domain of HSP90 chaperone/DNA topoisomerase II/histidine kinase"/>
    <property type="match status" value="1"/>
</dbReference>
<dbReference type="RefSeq" id="WP_189621505.1">
    <property type="nucleotide sequence ID" value="NZ_BMZA01000009.1"/>
</dbReference>
<evidence type="ECO:0000259" key="6">
    <source>
        <dbReference type="PROSITE" id="PS50109"/>
    </source>
</evidence>
<evidence type="ECO:0000256" key="5">
    <source>
        <dbReference type="ARBA" id="ARBA00023012"/>
    </source>
</evidence>
<keyword evidence="3" id="KW-0808">Transferase</keyword>
<dbReference type="InterPro" id="IPR004358">
    <property type="entry name" value="Sig_transdc_His_kin-like_C"/>
</dbReference>
<gene>
    <name evidence="7" type="ORF">GCM10011614_24580</name>
</gene>
<dbReference type="InterPro" id="IPR036097">
    <property type="entry name" value="HisK_dim/P_sf"/>
</dbReference>
<keyword evidence="5" id="KW-0902">Two-component regulatory system</keyword>
<dbReference type="PANTHER" id="PTHR43711">
    <property type="entry name" value="TWO-COMPONENT HISTIDINE KINASE"/>
    <property type="match status" value="1"/>
</dbReference>
<evidence type="ECO:0000256" key="3">
    <source>
        <dbReference type="ARBA" id="ARBA00022679"/>
    </source>
</evidence>